<dbReference type="CDD" id="cd01949">
    <property type="entry name" value="GGDEF"/>
    <property type="match status" value="1"/>
</dbReference>
<dbReference type="GO" id="GO:0016020">
    <property type="term" value="C:membrane"/>
    <property type="evidence" value="ECO:0007669"/>
    <property type="project" value="InterPro"/>
</dbReference>
<keyword evidence="8" id="KW-1185">Reference proteome</keyword>
<name>A4CE89_9GAMM</name>
<dbReference type="Proteomes" id="UP000006201">
    <property type="component" value="Unassembled WGS sequence"/>
</dbReference>
<organism evidence="7 8">
    <name type="scientific">Pseudoalteromonas tunicata D2</name>
    <dbReference type="NCBI Taxonomy" id="87626"/>
    <lineage>
        <taxon>Bacteria</taxon>
        <taxon>Pseudomonadati</taxon>
        <taxon>Pseudomonadota</taxon>
        <taxon>Gammaproteobacteria</taxon>
        <taxon>Alteromonadales</taxon>
        <taxon>Pseudoalteromonadaceae</taxon>
        <taxon>Pseudoalteromonas</taxon>
    </lineage>
</organism>
<dbReference type="Gene3D" id="6.10.340.10">
    <property type="match status" value="1"/>
</dbReference>
<dbReference type="eggNOG" id="COG5001">
    <property type="taxonomic scope" value="Bacteria"/>
</dbReference>
<dbReference type="SMART" id="SM00267">
    <property type="entry name" value="GGDEF"/>
    <property type="match status" value="1"/>
</dbReference>
<dbReference type="SUPFAM" id="SSF55073">
    <property type="entry name" value="Nucleotide cyclase"/>
    <property type="match status" value="1"/>
</dbReference>
<sequence>MNMISPIRSLQSKILFLFVSLLIAVLLLAMSTVLSQNYQHSRQQLEQRMATSAKVVRFKLVADADVLLRSLTTLAKDFSVKQLIASGEQDPDSLESALLNHKRRLKSDFALVLNADQQIIAGTTELSQQVVFDFDLTPFSDHDIRLMAFSDGYYLIKVAPVKYVESTNAANAWLVMGININHLIDQSLAELSGFNVSLLVSPSQPEFIASTLVLNDFQLLAQSGHIFGASMHEIDLAEHALVAGVFPLGFVNQTQLFVLLSTDKKKAFLSFNALIVQLMGIIVLSVIVAFLAAFFVSKGVTKPLRSLAKIAENIRLGNYVNDIPHSSTIEVESLSQALNTMQHSIQEREAQINQLAYFDTLTKLPNRNQFYSTLESRLHEHKKRAASLAILQLDLDRFKEVNDTLGHEFGDNLLKTLAQRLKTFVYPQVFLAHFTADEFGLILPDIDPLQLESILQQFEKLFSLAFVVDDIALDIDASVGVAVYPQDAENAAKLLQCSDIAMHTCKDKHVHYLCYQPSLNKHSLLRLSLMSELRAAILDNQLELFYQPKLDIEQQKIVSVECLVRWHHPEHGFIQPDEFIPLAEQSGHIRALTEWAIKTALAQHKSWLKQGIELQMAVNISAVDLIDLKLPALVAQLMSSHGLSPHSLKLEVTESAVMAEPDQALQALCMLNQMGIKLSIDDFGTGFSSMAQLKKMPLDELKIDKSFVLDLNNDEDDEVIVKSTVELAHNLGLSVVAEGVEDLLTLNKLKGFGCDIAQGYFIAKPMTAENFIAWWDPVRLQQLISHGALHD</sequence>
<dbReference type="GO" id="GO:0071111">
    <property type="term" value="F:cyclic-guanylate-specific phosphodiesterase activity"/>
    <property type="evidence" value="ECO:0007669"/>
    <property type="project" value="UniProtKB-EC"/>
</dbReference>
<dbReference type="SUPFAM" id="SSF158472">
    <property type="entry name" value="HAMP domain-like"/>
    <property type="match status" value="1"/>
</dbReference>
<dbReference type="Pfam" id="PF00990">
    <property type="entry name" value="GGDEF"/>
    <property type="match status" value="1"/>
</dbReference>
<keyword evidence="2" id="KW-0973">c-di-GMP</keyword>
<dbReference type="PROSITE" id="PS50887">
    <property type="entry name" value="GGDEF"/>
    <property type="match status" value="1"/>
</dbReference>
<dbReference type="InterPro" id="IPR029787">
    <property type="entry name" value="Nucleotide_cyclase"/>
</dbReference>
<dbReference type="FunFam" id="3.20.20.450:FF:000001">
    <property type="entry name" value="Cyclic di-GMP phosphodiesterase yahA"/>
    <property type="match status" value="1"/>
</dbReference>
<proteinExistence type="predicted"/>
<dbReference type="Pfam" id="PF14827">
    <property type="entry name" value="dCache_3"/>
    <property type="match status" value="1"/>
</dbReference>
<protein>
    <recommendedName>
        <fullName evidence="1">cyclic-guanylate-specific phosphodiesterase</fullName>
        <ecNumber evidence="1">3.1.4.52</ecNumber>
    </recommendedName>
</protein>
<dbReference type="PROSITE" id="PS50883">
    <property type="entry name" value="EAL"/>
    <property type="match status" value="1"/>
</dbReference>
<dbReference type="InterPro" id="IPR001633">
    <property type="entry name" value="EAL_dom"/>
</dbReference>
<dbReference type="CDD" id="cd01948">
    <property type="entry name" value="EAL"/>
    <property type="match status" value="1"/>
</dbReference>
<dbReference type="STRING" id="87626.PTD2_09983"/>
<dbReference type="EMBL" id="AAOH01000008">
    <property type="protein sequence ID" value="EAR26901.1"/>
    <property type="molecule type" value="Genomic_DNA"/>
</dbReference>
<evidence type="ECO:0000313" key="7">
    <source>
        <dbReference type="EMBL" id="EAR26901.1"/>
    </source>
</evidence>
<dbReference type="InterPro" id="IPR050706">
    <property type="entry name" value="Cyclic-di-GMP_PDE-like"/>
</dbReference>
<dbReference type="SMART" id="SM00304">
    <property type="entry name" value="HAMP"/>
    <property type="match status" value="1"/>
</dbReference>
<dbReference type="InterPro" id="IPR003660">
    <property type="entry name" value="HAMP_dom"/>
</dbReference>
<evidence type="ECO:0000256" key="1">
    <source>
        <dbReference type="ARBA" id="ARBA00012282"/>
    </source>
</evidence>
<dbReference type="HOGENOM" id="CLU_000445_70_46_6"/>
<dbReference type="EC" id="3.1.4.52" evidence="1"/>
<dbReference type="NCBIfam" id="TIGR00254">
    <property type="entry name" value="GGDEF"/>
    <property type="match status" value="1"/>
</dbReference>
<dbReference type="Pfam" id="PF00563">
    <property type="entry name" value="EAL"/>
    <property type="match status" value="1"/>
</dbReference>
<dbReference type="AlphaFoldDB" id="A4CE89"/>
<feature type="domain" description="GGDEF" evidence="6">
    <location>
        <begin position="386"/>
        <end position="518"/>
    </location>
</feature>
<keyword evidence="3" id="KW-0472">Membrane</keyword>
<evidence type="ECO:0000259" key="6">
    <source>
        <dbReference type="PROSITE" id="PS50887"/>
    </source>
</evidence>
<dbReference type="PROSITE" id="PS50885">
    <property type="entry name" value="HAMP"/>
    <property type="match status" value="1"/>
</dbReference>
<feature type="domain" description="HAMP" evidence="5">
    <location>
        <begin position="298"/>
        <end position="350"/>
    </location>
</feature>
<evidence type="ECO:0000313" key="8">
    <source>
        <dbReference type="Proteomes" id="UP000006201"/>
    </source>
</evidence>
<dbReference type="CDD" id="cd06225">
    <property type="entry name" value="HAMP"/>
    <property type="match status" value="1"/>
</dbReference>
<dbReference type="OrthoDB" id="9804951at2"/>
<dbReference type="InterPro" id="IPR035919">
    <property type="entry name" value="EAL_sf"/>
</dbReference>
<feature type="domain" description="EAL" evidence="4">
    <location>
        <begin position="526"/>
        <end position="779"/>
    </location>
</feature>
<dbReference type="PANTHER" id="PTHR33121">
    <property type="entry name" value="CYCLIC DI-GMP PHOSPHODIESTERASE PDEF"/>
    <property type="match status" value="1"/>
</dbReference>
<gene>
    <name evidence="7" type="ORF">PTD2_09983</name>
</gene>
<accession>A4CE89</accession>
<dbReference type="InterPro" id="IPR000160">
    <property type="entry name" value="GGDEF_dom"/>
</dbReference>
<dbReference type="Gene3D" id="3.30.70.270">
    <property type="match status" value="1"/>
</dbReference>
<evidence type="ECO:0000259" key="5">
    <source>
        <dbReference type="PROSITE" id="PS50885"/>
    </source>
</evidence>
<dbReference type="Pfam" id="PF00672">
    <property type="entry name" value="HAMP"/>
    <property type="match status" value="1"/>
</dbReference>
<dbReference type="SMART" id="SM00052">
    <property type="entry name" value="EAL"/>
    <property type="match status" value="1"/>
</dbReference>
<dbReference type="InterPro" id="IPR029150">
    <property type="entry name" value="dCache_3"/>
</dbReference>
<dbReference type="SUPFAM" id="SSF141868">
    <property type="entry name" value="EAL domain-like"/>
    <property type="match status" value="1"/>
</dbReference>
<comment type="caution">
    <text evidence="7">The sequence shown here is derived from an EMBL/GenBank/DDBJ whole genome shotgun (WGS) entry which is preliminary data.</text>
</comment>
<dbReference type="Gene3D" id="3.20.20.450">
    <property type="entry name" value="EAL domain"/>
    <property type="match status" value="1"/>
</dbReference>
<dbReference type="GO" id="GO:0007165">
    <property type="term" value="P:signal transduction"/>
    <property type="evidence" value="ECO:0007669"/>
    <property type="project" value="InterPro"/>
</dbReference>
<dbReference type="InterPro" id="IPR043128">
    <property type="entry name" value="Rev_trsase/Diguanyl_cyclase"/>
</dbReference>
<keyword evidence="3" id="KW-0812">Transmembrane</keyword>
<evidence type="ECO:0000259" key="4">
    <source>
        <dbReference type="PROSITE" id="PS50883"/>
    </source>
</evidence>
<reference evidence="7 8" key="1">
    <citation type="submission" date="2006-02" db="EMBL/GenBank/DDBJ databases">
        <authorList>
            <person name="Moran M.A."/>
            <person name="Kjelleberg S."/>
            <person name="Egan S."/>
            <person name="Saunders N."/>
            <person name="Thomas T."/>
            <person name="Ferriera S."/>
            <person name="Johnson J."/>
            <person name="Kravitz S."/>
            <person name="Halpern A."/>
            <person name="Remington K."/>
            <person name="Beeson K."/>
            <person name="Tran B."/>
            <person name="Rogers Y.-H."/>
            <person name="Friedman R."/>
            <person name="Venter J.C."/>
        </authorList>
    </citation>
    <scope>NUCLEOTIDE SEQUENCE [LARGE SCALE GENOMIC DNA]</scope>
    <source>
        <strain evidence="7 8">D2</strain>
    </source>
</reference>
<keyword evidence="3" id="KW-1133">Transmembrane helix</keyword>
<evidence type="ECO:0000256" key="2">
    <source>
        <dbReference type="ARBA" id="ARBA00022636"/>
    </source>
</evidence>
<feature type="transmembrane region" description="Helical" evidence="3">
    <location>
        <begin position="273"/>
        <end position="296"/>
    </location>
</feature>
<evidence type="ECO:0000256" key="3">
    <source>
        <dbReference type="SAM" id="Phobius"/>
    </source>
</evidence>
<dbReference type="PANTHER" id="PTHR33121:SF71">
    <property type="entry name" value="OXYGEN SENSOR PROTEIN DOSP"/>
    <property type="match status" value="1"/>
</dbReference>